<dbReference type="SUPFAM" id="SSF51658">
    <property type="entry name" value="Xylose isomerase-like"/>
    <property type="match status" value="1"/>
</dbReference>
<proteinExistence type="predicted"/>
<evidence type="ECO:0000259" key="2">
    <source>
        <dbReference type="Pfam" id="PF01261"/>
    </source>
</evidence>
<dbReference type="EMBL" id="JBFAUJ010000012">
    <property type="protein sequence ID" value="MEV8463065.1"/>
    <property type="molecule type" value="Genomic_DNA"/>
</dbReference>
<evidence type="ECO:0000256" key="1">
    <source>
        <dbReference type="SAM" id="MobiDB-lite"/>
    </source>
</evidence>
<dbReference type="PANTHER" id="PTHR12110">
    <property type="entry name" value="HYDROXYPYRUVATE ISOMERASE"/>
    <property type="match status" value="1"/>
</dbReference>
<evidence type="ECO:0000313" key="3">
    <source>
        <dbReference type="EMBL" id="MEV8463065.1"/>
    </source>
</evidence>
<name>A0ABV3KW46_STRGS</name>
<dbReference type="InterPro" id="IPR013022">
    <property type="entry name" value="Xyl_isomerase-like_TIM-brl"/>
</dbReference>
<feature type="region of interest" description="Disordered" evidence="1">
    <location>
        <begin position="1"/>
        <end position="70"/>
    </location>
</feature>
<protein>
    <submittedName>
        <fullName evidence="3">Sugar phosphate isomerase/epimerase family protein</fullName>
    </submittedName>
</protein>
<dbReference type="RefSeq" id="WP_239513342.1">
    <property type="nucleotide sequence ID" value="NZ_JBFAUJ010000012.1"/>
</dbReference>
<dbReference type="Proteomes" id="UP001553148">
    <property type="component" value="Unassembled WGS sequence"/>
</dbReference>
<reference evidence="3 4" key="1">
    <citation type="submission" date="2024-06" db="EMBL/GenBank/DDBJ databases">
        <title>The Natural Products Discovery Center: Release of the First 8490 Sequenced Strains for Exploring Actinobacteria Biosynthetic Diversity.</title>
        <authorList>
            <person name="Kalkreuter E."/>
            <person name="Kautsar S.A."/>
            <person name="Yang D."/>
            <person name="Bader C.D."/>
            <person name="Teijaro C.N."/>
            <person name="Fluegel L."/>
            <person name="Davis C.M."/>
            <person name="Simpson J.R."/>
            <person name="Lauterbach L."/>
            <person name="Steele A.D."/>
            <person name="Gui C."/>
            <person name="Meng S."/>
            <person name="Li G."/>
            <person name="Viehrig K."/>
            <person name="Ye F."/>
            <person name="Su P."/>
            <person name="Kiefer A.F."/>
            <person name="Nichols A."/>
            <person name="Cepeda A.J."/>
            <person name="Yan W."/>
            <person name="Fan B."/>
            <person name="Jiang Y."/>
            <person name="Adhikari A."/>
            <person name="Zheng C.-J."/>
            <person name="Schuster L."/>
            <person name="Cowan T.M."/>
            <person name="Smanski M.J."/>
            <person name="Chevrette M.G."/>
            <person name="De Carvalho L.P.S."/>
            <person name="Shen B."/>
        </authorList>
    </citation>
    <scope>NUCLEOTIDE SEQUENCE [LARGE SCALE GENOMIC DNA]</scope>
    <source>
        <strain evidence="3 4">NPDC052360</strain>
    </source>
</reference>
<feature type="compositionally biased region" description="Basic and acidic residues" evidence="1">
    <location>
        <begin position="1"/>
        <end position="17"/>
    </location>
</feature>
<feature type="domain" description="Xylose isomerase-like TIM barrel" evidence="2">
    <location>
        <begin position="92"/>
        <end position="316"/>
    </location>
</feature>
<keyword evidence="4" id="KW-1185">Reference proteome</keyword>
<comment type="caution">
    <text evidence="3">The sequence shown here is derived from an EMBL/GenBank/DDBJ whole genome shotgun (WGS) entry which is preliminary data.</text>
</comment>
<dbReference type="GO" id="GO:0016853">
    <property type="term" value="F:isomerase activity"/>
    <property type="evidence" value="ECO:0007669"/>
    <property type="project" value="UniProtKB-KW"/>
</dbReference>
<dbReference type="Pfam" id="PF01261">
    <property type="entry name" value="AP_endonuc_2"/>
    <property type="match status" value="1"/>
</dbReference>
<gene>
    <name evidence="3" type="ORF">AB0470_26355</name>
</gene>
<organism evidence="3 4">
    <name type="scientific">Streptomyces griseosporeus</name>
    <dbReference type="NCBI Taxonomy" id="1910"/>
    <lineage>
        <taxon>Bacteria</taxon>
        <taxon>Bacillati</taxon>
        <taxon>Actinomycetota</taxon>
        <taxon>Actinomycetes</taxon>
        <taxon>Kitasatosporales</taxon>
        <taxon>Streptomycetaceae</taxon>
        <taxon>Streptomyces</taxon>
    </lineage>
</organism>
<keyword evidence="3" id="KW-0413">Isomerase</keyword>
<dbReference type="InterPro" id="IPR050312">
    <property type="entry name" value="IolE/XylAMocC-like"/>
</dbReference>
<dbReference type="InterPro" id="IPR036237">
    <property type="entry name" value="Xyl_isomerase-like_sf"/>
</dbReference>
<sequence>MPVHDTADNRRSEERMRGGHAAGGHLTGLRTNGSHAPGSGTDVSRATGPVTDGPHLARHRGDDRHPTGPRVEGFGPLTGIGDEAAPGLDGQLAAVRRLGWQAVELRSVDGTALADLPPAAFAALTRTLRDEGVTVPAVASRIGNWSRPVTGDLALDLAELDVLAERCAALGCRLVRIMSYPNDGLPETEWADRVLTRIAVLTDRAERAGLVLVHENCAGWAGDSADRALRLLRAVDSPALRLLFDTGNGVPYGYHAPDLLRDLAPHVVHVHIKDAVRTPDGTTVYTLPGEGDAGVAECLRILAAHGYTGALSLEPHLAVRPHDGLLRAGEDAADLFVRAGQALTRLLRTAQPAPARPGGTP</sequence>
<evidence type="ECO:0000313" key="4">
    <source>
        <dbReference type="Proteomes" id="UP001553148"/>
    </source>
</evidence>
<accession>A0ABV3KW46</accession>
<dbReference type="Gene3D" id="3.20.20.150">
    <property type="entry name" value="Divalent-metal-dependent TIM barrel enzymes"/>
    <property type="match status" value="1"/>
</dbReference>
<dbReference type="PANTHER" id="PTHR12110:SF53">
    <property type="entry name" value="BLR5974 PROTEIN"/>
    <property type="match status" value="1"/>
</dbReference>